<proteinExistence type="predicted"/>
<keyword evidence="3" id="KW-1185">Reference proteome</keyword>
<sequence>MSCRWYQGVRRSEVPASIFVYCPAGKDGLGRADLEEVLEEFFGAAAEDSGAGSGKAGFHLDYELEDGEDPHAWADRLKPFLARIGVRPGSTFDVFPDGWEPGQEWRRVEVFGEDRRRRTQSASPRYAVHGTTGSVKASGELVCRRACGFGPGRVTTVASGRGGGRPRRRRAAGPGHGSGGRGRTPTGRGGAASRWPPRSAGRRPRTARRHRRRRAR</sequence>
<accession>A0A5C1A8R4</accession>
<feature type="region of interest" description="Disordered" evidence="1">
    <location>
        <begin position="152"/>
        <end position="216"/>
    </location>
</feature>
<dbReference type="Proteomes" id="UP000324974">
    <property type="component" value="Chromosome"/>
</dbReference>
<organism evidence="2 3">
    <name type="scientific">Limnoglobus roseus</name>
    <dbReference type="NCBI Taxonomy" id="2598579"/>
    <lineage>
        <taxon>Bacteria</taxon>
        <taxon>Pseudomonadati</taxon>
        <taxon>Planctomycetota</taxon>
        <taxon>Planctomycetia</taxon>
        <taxon>Gemmatales</taxon>
        <taxon>Gemmataceae</taxon>
        <taxon>Limnoglobus</taxon>
    </lineage>
</organism>
<feature type="compositionally biased region" description="Basic residues" evidence="1">
    <location>
        <begin position="200"/>
        <end position="216"/>
    </location>
</feature>
<gene>
    <name evidence="2" type="ORF">PX52LOC_01032</name>
</gene>
<evidence type="ECO:0000313" key="3">
    <source>
        <dbReference type="Proteomes" id="UP000324974"/>
    </source>
</evidence>
<dbReference type="KEGG" id="lrs:PX52LOC_01032"/>
<evidence type="ECO:0000313" key="2">
    <source>
        <dbReference type="EMBL" id="QEL14162.1"/>
    </source>
</evidence>
<reference evidence="3" key="1">
    <citation type="submission" date="2019-08" db="EMBL/GenBank/DDBJ databases">
        <title>Limnoglobus roseus gen. nov., sp. nov., a novel freshwater planctomycete with a giant genome from the family Gemmataceae.</title>
        <authorList>
            <person name="Kulichevskaya I.S."/>
            <person name="Naumoff D.G."/>
            <person name="Miroshnikov K."/>
            <person name="Ivanova A."/>
            <person name="Philippov D.A."/>
            <person name="Hakobyan A."/>
            <person name="Rijpstra I.C."/>
            <person name="Sinninghe Damste J.S."/>
            <person name="Liesack W."/>
            <person name="Dedysh S.N."/>
        </authorList>
    </citation>
    <scope>NUCLEOTIDE SEQUENCE [LARGE SCALE GENOMIC DNA]</scope>
    <source>
        <strain evidence="3">PX52</strain>
    </source>
</reference>
<name>A0A5C1A8R4_9BACT</name>
<dbReference type="AlphaFoldDB" id="A0A5C1A8R4"/>
<dbReference type="EMBL" id="CP042425">
    <property type="protein sequence ID" value="QEL14162.1"/>
    <property type="molecule type" value="Genomic_DNA"/>
</dbReference>
<evidence type="ECO:0000256" key="1">
    <source>
        <dbReference type="SAM" id="MobiDB-lite"/>
    </source>
</evidence>
<protein>
    <submittedName>
        <fullName evidence="2">Uncharacterized protein</fullName>
    </submittedName>
</protein>
<feature type="compositionally biased region" description="Gly residues" evidence="1">
    <location>
        <begin position="174"/>
        <end position="190"/>
    </location>
</feature>